<accession>A0A4Q4T5U0</accession>
<keyword evidence="4" id="KW-1185">Reference proteome</keyword>
<comment type="similarity">
    <text evidence="1">Belongs to the metallo-dependent hydrolases superfamily.</text>
</comment>
<feature type="domain" description="Amidohydrolase-related" evidence="2">
    <location>
        <begin position="139"/>
        <end position="345"/>
    </location>
</feature>
<evidence type="ECO:0000313" key="3">
    <source>
        <dbReference type="EMBL" id="RYO97961.1"/>
    </source>
</evidence>
<evidence type="ECO:0000259" key="2">
    <source>
        <dbReference type="Pfam" id="PF04909"/>
    </source>
</evidence>
<proteinExistence type="inferred from homology"/>
<dbReference type="Proteomes" id="UP000293360">
    <property type="component" value="Unassembled WGS sequence"/>
</dbReference>
<dbReference type="SUPFAM" id="SSF51556">
    <property type="entry name" value="Metallo-dependent hydrolases"/>
    <property type="match status" value="1"/>
</dbReference>
<organism evidence="3 4">
    <name type="scientific">Monosporascus ibericus</name>
    <dbReference type="NCBI Taxonomy" id="155417"/>
    <lineage>
        <taxon>Eukaryota</taxon>
        <taxon>Fungi</taxon>
        <taxon>Dikarya</taxon>
        <taxon>Ascomycota</taxon>
        <taxon>Pezizomycotina</taxon>
        <taxon>Sordariomycetes</taxon>
        <taxon>Xylariomycetidae</taxon>
        <taxon>Xylariales</taxon>
        <taxon>Xylariales incertae sedis</taxon>
        <taxon>Monosporascus</taxon>
    </lineage>
</organism>
<dbReference type="InterPro" id="IPR032466">
    <property type="entry name" value="Metal_Hydrolase"/>
</dbReference>
<evidence type="ECO:0000313" key="4">
    <source>
        <dbReference type="Proteomes" id="UP000293360"/>
    </source>
</evidence>
<sequence>MGSEIPIIDAHIHVFPESEMTTMNWYKPDGPLAKQHSLEEYAAARACAPIKGFVFVETDRKCDLEAGARDGSGWEGPLMEVEWVRRIVAGTPKSGEGHAPEDAALCLAYVPWAPLPSGPEVLGRYLDRVKEVAGEESWPRVKGFRYLLQDKPNGTALQDGFIESLKLLGRRGFVFDVGVNQHERGRIQLEETVEMIDRAHDGVPEEEKVVFILNHMCKPDLEIYNVQTSPSFIAWRTAIFTLSKCSRTYVKLSGGFSEMGESLRRRPAEDVFDAITPWLSVLLAAFGPSRLMFASDWPVCTVGVPDGDAWPKWRAVVDRLCYLMSYGDEERRMIWAGTAAKAYGIEL</sequence>
<evidence type="ECO:0000256" key="1">
    <source>
        <dbReference type="ARBA" id="ARBA00038310"/>
    </source>
</evidence>
<dbReference type="Gene3D" id="3.20.20.140">
    <property type="entry name" value="Metal-dependent hydrolases"/>
    <property type="match status" value="1"/>
</dbReference>
<dbReference type="InterPro" id="IPR052350">
    <property type="entry name" value="Metallo-dep_Lactonases"/>
</dbReference>
<dbReference type="STRING" id="155417.A0A4Q4T5U0"/>
<gene>
    <name evidence="3" type="ORF">DL764_007222</name>
</gene>
<dbReference type="PANTHER" id="PTHR43569:SF2">
    <property type="entry name" value="AMIDOHYDROLASE-RELATED DOMAIN-CONTAINING PROTEIN"/>
    <property type="match status" value="1"/>
</dbReference>
<dbReference type="EMBL" id="QJNU01000478">
    <property type="protein sequence ID" value="RYO97961.1"/>
    <property type="molecule type" value="Genomic_DNA"/>
</dbReference>
<dbReference type="InterPro" id="IPR006680">
    <property type="entry name" value="Amidohydro-rel"/>
</dbReference>
<dbReference type="AlphaFoldDB" id="A0A4Q4T5U0"/>
<dbReference type="OrthoDB" id="2135488at2759"/>
<dbReference type="PANTHER" id="PTHR43569">
    <property type="entry name" value="AMIDOHYDROLASE"/>
    <property type="match status" value="1"/>
</dbReference>
<reference evidence="3 4" key="1">
    <citation type="submission" date="2018-06" db="EMBL/GenBank/DDBJ databases">
        <title>Complete Genomes of Monosporascus.</title>
        <authorList>
            <person name="Robinson A.J."/>
            <person name="Natvig D.O."/>
        </authorList>
    </citation>
    <scope>NUCLEOTIDE SEQUENCE [LARGE SCALE GENOMIC DNA]</scope>
    <source>
        <strain evidence="3 4">CBS 110550</strain>
    </source>
</reference>
<protein>
    <recommendedName>
        <fullName evidence="2">Amidohydrolase-related domain-containing protein</fullName>
    </recommendedName>
</protein>
<name>A0A4Q4T5U0_9PEZI</name>
<comment type="caution">
    <text evidence="3">The sequence shown here is derived from an EMBL/GenBank/DDBJ whole genome shotgun (WGS) entry which is preliminary data.</text>
</comment>
<dbReference type="GO" id="GO:0016787">
    <property type="term" value="F:hydrolase activity"/>
    <property type="evidence" value="ECO:0007669"/>
    <property type="project" value="InterPro"/>
</dbReference>
<dbReference type="Pfam" id="PF04909">
    <property type="entry name" value="Amidohydro_2"/>
    <property type="match status" value="1"/>
</dbReference>